<feature type="region of interest" description="Disordered" evidence="4">
    <location>
        <begin position="309"/>
        <end position="339"/>
    </location>
</feature>
<sequence>MPDQPHDFLKDYQAFAQQSWDTWMRYLQQQPGNPSPFGGMPPTASQDDFLTRSLANLQAYGTWLQQAAGAGAGVNPMMGNWQQPTVMQPFLAAFNQPFAQTVAGIDSASAFGLDHQWNSWLQAMQRAGMSGLTGAPSQTATFGIAREMQLDQQALAAAMAEYAQINARYQALLQKVNTDGISRLQDMLAARAEPGQQIQSLKALYDLWVDAMEEAYSQMALSDEYREVFGELVNAQMRVRQMQQQQTEQMCRELGIPTRSEVDSLGKRVQQLRREMRERQRPVPQQDETLVDALQTEIADLKRELAAAKAKTKDASAVRPIKSAASTAKAPRSASSKRK</sequence>
<evidence type="ECO:0000256" key="4">
    <source>
        <dbReference type="SAM" id="MobiDB-lite"/>
    </source>
</evidence>
<dbReference type="Proteomes" id="UP000267077">
    <property type="component" value="Unassembled WGS sequence"/>
</dbReference>
<organism evidence="5 6">
    <name type="scientific">Dyella dinghuensis</name>
    <dbReference type="NCBI Taxonomy" id="1920169"/>
    <lineage>
        <taxon>Bacteria</taxon>
        <taxon>Pseudomonadati</taxon>
        <taxon>Pseudomonadota</taxon>
        <taxon>Gammaproteobacteria</taxon>
        <taxon>Lysobacterales</taxon>
        <taxon>Rhodanobacteraceae</taxon>
        <taxon>Dyella</taxon>
    </lineage>
</organism>
<dbReference type="AlphaFoldDB" id="A0A3S0WQP5"/>
<dbReference type="EMBL" id="RYZR01000003">
    <property type="protein sequence ID" value="RUL66168.1"/>
    <property type="molecule type" value="Genomic_DNA"/>
</dbReference>
<protein>
    <recommendedName>
        <fullName evidence="2">Poly(3-hydroxyalkanoate) polymerase subunit PhaE</fullName>
    </recommendedName>
</protein>
<reference evidence="5 6" key="1">
    <citation type="submission" date="2018-12" db="EMBL/GenBank/DDBJ databases">
        <title>Dyella dinghuensis sp. nov. DHOA06 and Dyella choica sp. nov. 4M-K27, isolated from forest soil.</title>
        <authorList>
            <person name="Qiu L.-H."/>
            <person name="Gao Z.-H."/>
        </authorList>
    </citation>
    <scope>NUCLEOTIDE SEQUENCE [LARGE SCALE GENOMIC DNA]</scope>
    <source>
        <strain evidence="5 6">DHOA06</strain>
    </source>
</reference>
<dbReference type="UniPathway" id="UPA00917"/>
<comment type="pathway">
    <text evidence="1">Biopolymer metabolism; poly-(R)-3-hydroxybutanoate biosynthesis.</text>
</comment>
<dbReference type="Pfam" id="PF09712">
    <property type="entry name" value="PHA_synth_III_E"/>
    <property type="match status" value="1"/>
</dbReference>
<dbReference type="RefSeq" id="WP_126672795.1">
    <property type="nucleotide sequence ID" value="NZ_RYZR01000003.1"/>
</dbReference>
<evidence type="ECO:0000256" key="3">
    <source>
        <dbReference type="ARBA" id="ARBA00022752"/>
    </source>
</evidence>
<accession>A0A3S0WQP5</accession>
<evidence type="ECO:0000256" key="2">
    <source>
        <dbReference type="ARBA" id="ARBA00019066"/>
    </source>
</evidence>
<keyword evidence="6" id="KW-1185">Reference proteome</keyword>
<dbReference type="InterPro" id="IPR010123">
    <property type="entry name" value="PHA_synth_III_E"/>
</dbReference>
<evidence type="ECO:0000256" key="1">
    <source>
        <dbReference type="ARBA" id="ARBA00004683"/>
    </source>
</evidence>
<dbReference type="OrthoDB" id="6115526at2"/>
<dbReference type="GO" id="GO:0042619">
    <property type="term" value="P:poly-hydroxybutyrate biosynthetic process"/>
    <property type="evidence" value="ECO:0007669"/>
    <property type="project" value="UniProtKB-KW"/>
</dbReference>
<gene>
    <name evidence="5" type="ORF">EKH79_05655</name>
</gene>
<proteinExistence type="predicted"/>
<keyword evidence="3" id="KW-0583">PHB biosynthesis</keyword>
<name>A0A3S0WQP5_9GAMM</name>
<comment type="caution">
    <text evidence="5">The sequence shown here is derived from an EMBL/GenBank/DDBJ whole genome shotgun (WGS) entry which is preliminary data.</text>
</comment>
<evidence type="ECO:0000313" key="6">
    <source>
        <dbReference type="Proteomes" id="UP000267077"/>
    </source>
</evidence>
<evidence type="ECO:0000313" key="5">
    <source>
        <dbReference type="EMBL" id="RUL66168.1"/>
    </source>
</evidence>